<evidence type="ECO:0000313" key="1">
    <source>
        <dbReference type="EMBL" id="QHT74949.1"/>
    </source>
</evidence>
<evidence type="ECO:0008006" key="2">
    <source>
        <dbReference type="Google" id="ProtNLM"/>
    </source>
</evidence>
<dbReference type="AlphaFoldDB" id="A0A6C0H3C3"/>
<organism evidence="1">
    <name type="scientific">viral metagenome</name>
    <dbReference type="NCBI Taxonomy" id="1070528"/>
    <lineage>
        <taxon>unclassified sequences</taxon>
        <taxon>metagenomes</taxon>
        <taxon>organismal metagenomes</taxon>
    </lineage>
</organism>
<dbReference type="Gene3D" id="3.60.130.30">
    <property type="match status" value="1"/>
</dbReference>
<sequence>MSFIKTKLTVEDKEILKEIYNELEKIRIPTTYNGGTYHSVKTGTTGQKDARQACFGRVKYKGKIQASSYAKKYPYMMTLFKKFIDSHYSEFKFRSVYVNKNTICKQHLDSKNVGESLLVGLGPYTGGKTTLYIDDKEVCFHIKSNSLIFNGSEIPHKSESFKGTRYSLVFFN</sequence>
<proteinExistence type="predicted"/>
<reference evidence="1" key="1">
    <citation type="journal article" date="2020" name="Nature">
        <title>Giant virus diversity and host interactions through global metagenomics.</title>
        <authorList>
            <person name="Schulz F."/>
            <person name="Roux S."/>
            <person name="Paez-Espino D."/>
            <person name="Jungbluth S."/>
            <person name="Walsh D.A."/>
            <person name="Denef V.J."/>
            <person name="McMahon K.D."/>
            <person name="Konstantinidis K.T."/>
            <person name="Eloe-Fadrosh E.A."/>
            <person name="Kyrpides N.C."/>
            <person name="Woyke T."/>
        </authorList>
    </citation>
    <scope>NUCLEOTIDE SEQUENCE</scope>
    <source>
        <strain evidence="1">GVMAG-M-3300023179-62</strain>
    </source>
</reference>
<name>A0A6C0H3C3_9ZZZZ</name>
<dbReference type="EMBL" id="MN739859">
    <property type="protein sequence ID" value="QHT74949.1"/>
    <property type="molecule type" value="Genomic_DNA"/>
</dbReference>
<accession>A0A6C0H3C3</accession>
<protein>
    <recommendedName>
        <fullName evidence="2">Prolyl 4-hydroxylase alpha subunit Fe(2+) 2OG dioxygenase domain-containing protein</fullName>
    </recommendedName>
</protein>